<evidence type="ECO:0000256" key="2">
    <source>
        <dbReference type="ARBA" id="ARBA00008351"/>
    </source>
</evidence>
<proteinExistence type="inferred from homology"/>
<protein>
    <recommendedName>
        <fullName evidence="4 6">Nitrogenase-stabilizing/protective protein NifW</fullName>
    </recommendedName>
</protein>
<dbReference type="GO" id="GO:0009399">
    <property type="term" value="P:nitrogen fixation"/>
    <property type="evidence" value="ECO:0007669"/>
    <property type="project" value="UniProtKB-UniRule"/>
</dbReference>
<keyword evidence="5 6" id="KW-0535">Nitrogen fixation</keyword>
<reference evidence="7 8" key="1">
    <citation type="submission" date="2017-02" db="EMBL/GenBank/DDBJ databases">
        <authorList>
            <person name="Peterson S.W."/>
        </authorList>
    </citation>
    <scope>NUCLEOTIDE SEQUENCE [LARGE SCALE GENOMIC DNA]</scope>
    <source>
        <strain evidence="7 8">USBA 369</strain>
    </source>
</reference>
<evidence type="ECO:0000256" key="5">
    <source>
        <dbReference type="ARBA" id="ARBA00023231"/>
    </source>
</evidence>
<evidence type="ECO:0000313" key="8">
    <source>
        <dbReference type="Proteomes" id="UP000190135"/>
    </source>
</evidence>
<dbReference type="PIRSF" id="PIRSF005790">
    <property type="entry name" value="NifW"/>
    <property type="match status" value="1"/>
</dbReference>
<sequence>MHRSAARSVLREIKALSSAEDFFLYFLLPYDQHVINVARLHVMRRMGQYLAAADFAGLSEDEIFLEGRRLLKRAYRDFIDSSPGEQRLFKVFTSEGPRGRALVSLDDIAFSSKR</sequence>
<evidence type="ECO:0000256" key="4">
    <source>
        <dbReference type="ARBA" id="ARBA00016274"/>
    </source>
</evidence>
<accession>A0A1T4S8U4</accession>
<dbReference type="InterPro" id="IPR004893">
    <property type="entry name" value="NifW"/>
</dbReference>
<comment type="similarity">
    <text evidence="2 6">Belongs to the NifW family.</text>
</comment>
<dbReference type="STRING" id="1365950.SAMN05428963_109122"/>
<evidence type="ECO:0000256" key="6">
    <source>
        <dbReference type="HAMAP-Rule" id="MF_00529"/>
    </source>
</evidence>
<gene>
    <name evidence="6" type="primary">nifW</name>
    <name evidence="7" type="ORF">SAMN05428963_109122</name>
</gene>
<dbReference type="HAMAP" id="MF_00529">
    <property type="entry name" value="NifW"/>
    <property type="match status" value="1"/>
</dbReference>
<comment type="function">
    <text evidence="1 6">May protect the nitrogenase Fe-Mo protein from oxidative damage.</text>
</comment>
<keyword evidence="8" id="KW-1185">Reference proteome</keyword>
<comment type="subunit">
    <text evidence="3 6">Homotrimer; associates with NifD.</text>
</comment>
<evidence type="ECO:0000256" key="1">
    <source>
        <dbReference type="ARBA" id="ARBA00002247"/>
    </source>
</evidence>
<dbReference type="Proteomes" id="UP000190135">
    <property type="component" value="Unassembled WGS sequence"/>
</dbReference>
<organism evidence="7 8">
    <name type="scientific">Consotaella salsifontis</name>
    <dbReference type="NCBI Taxonomy" id="1365950"/>
    <lineage>
        <taxon>Bacteria</taxon>
        <taxon>Pseudomonadati</taxon>
        <taxon>Pseudomonadota</taxon>
        <taxon>Alphaproteobacteria</taxon>
        <taxon>Hyphomicrobiales</taxon>
        <taxon>Aurantimonadaceae</taxon>
        <taxon>Consotaella</taxon>
    </lineage>
</organism>
<dbReference type="OrthoDB" id="9811868at2"/>
<dbReference type="RefSeq" id="WP_078709057.1">
    <property type="nucleotide sequence ID" value="NZ_FUXL01000009.1"/>
</dbReference>
<dbReference type="AlphaFoldDB" id="A0A1T4S8U4"/>
<dbReference type="NCBIfam" id="NF002009">
    <property type="entry name" value="PRK00810.1"/>
    <property type="match status" value="1"/>
</dbReference>
<evidence type="ECO:0000256" key="3">
    <source>
        <dbReference type="ARBA" id="ARBA00011284"/>
    </source>
</evidence>
<dbReference type="EMBL" id="FUXL01000009">
    <property type="protein sequence ID" value="SKA24720.1"/>
    <property type="molecule type" value="Genomic_DNA"/>
</dbReference>
<name>A0A1T4S8U4_9HYPH</name>
<evidence type="ECO:0000313" key="7">
    <source>
        <dbReference type="EMBL" id="SKA24720.1"/>
    </source>
</evidence>
<dbReference type="Pfam" id="PF03206">
    <property type="entry name" value="NifW"/>
    <property type="match status" value="1"/>
</dbReference>